<dbReference type="GO" id="GO:0006098">
    <property type="term" value="P:pentose-phosphate shunt"/>
    <property type="evidence" value="ECO:0007669"/>
    <property type="project" value="UniProtKB-UniRule"/>
</dbReference>
<keyword evidence="9 12" id="KW-0570">Pentose shunt</keyword>
<organism evidence="13 14">
    <name type="scientific">Mycolicibacillus trivialis</name>
    <dbReference type="NCBI Taxonomy" id="1798"/>
    <lineage>
        <taxon>Bacteria</taxon>
        <taxon>Bacillati</taxon>
        <taxon>Actinomycetota</taxon>
        <taxon>Actinomycetes</taxon>
        <taxon>Mycobacteriales</taxon>
        <taxon>Mycobacteriaceae</taxon>
        <taxon>Mycolicibacillus</taxon>
    </lineage>
</organism>
<sequence length="377" mass="40064">MSTPTQNPNLAALSAAGVSVWLDDLSRDRLTTGNLAELIATRSVVGITTNPTIFQKALAEGDSYEAQLTELAGRGADVDAAIRTATTDDVRQACDVLRPQWEASGGVDGRVSIEVDPRLAHETDKTVAQAVELWKIVDRPNLFIKIPATEAGLPAITATLAEGISVNVTLIFSVERYRGVAEAFLAGMEAARAAGHDLGSLESVASFFVSRVDTEIDARLEKIGTPEALELRGKAGVANARLAYAAYREVFESGERFAALAKAGARVQRPLWASTGVKNPDYPDTLYVTELVAPQTVNTMPEKTIEAVADHGTVTGDTVTGTEKAAAAVFDELAEVGIDVADVFAVLEREGVQKFEASWSELADEVAAHLDAARRDA</sequence>
<dbReference type="OrthoDB" id="9809101at2"/>
<keyword evidence="14" id="KW-1185">Reference proteome</keyword>
<dbReference type="NCBIfam" id="TIGR00876">
    <property type="entry name" value="tal_mycobact"/>
    <property type="match status" value="1"/>
</dbReference>
<dbReference type="PIRSF" id="PIRSF036915">
    <property type="entry name" value="Trnald_Bac_Plnt"/>
    <property type="match status" value="1"/>
</dbReference>
<dbReference type="InterPro" id="IPR004732">
    <property type="entry name" value="Transaldolase_2"/>
</dbReference>
<dbReference type="EC" id="2.2.1.2" evidence="5 12"/>
<keyword evidence="10 12" id="KW-0704">Schiff base</keyword>
<dbReference type="GO" id="GO:0004801">
    <property type="term" value="F:transaldolase activity"/>
    <property type="evidence" value="ECO:0007669"/>
    <property type="project" value="UniProtKB-UniRule"/>
</dbReference>
<comment type="pathway">
    <text evidence="3 12">Carbohydrate degradation; pentose phosphate pathway; D-glyceraldehyde 3-phosphate and beta-D-fructose 6-phosphate from D-ribose 5-phosphate and D-xylulose 5-phosphate (non-oxidative stage): step 2/3.</text>
</comment>
<dbReference type="RefSeq" id="WP_085108218.1">
    <property type="nucleotide sequence ID" value="NZ_JACKSN010000157.1"/>
</dbReference>
<dbReference type="Gene3D" id="3.20.20.70">
    <property type="entry name" value="Aldolase class I"/>
    <property type="match status" value="1"/>
</dbReference>
<dbReference type="CDD" id="cd00955">
    <property type="entry name" value="Transaldolase_like"/>
    <property type="match status" value="1"/>
</dbReference>
<dbReference type="UniPathway" id="UPA00115">
    <property type="reaction ID" value="UER00414"/>
</dbReference>
<dbReference type="PANTHER" id="PTHR10683">
    <property type="entry name" value="TRANSALDOLASE"/>
    <property type="match status" value="1"/>
</dbReference>
<gene>
    <name evidence="12" type="primary">tal</name>
    <name evidence="13" type="ORF">AWC30_03475</name>
</gene>
<dbReference type="GO" id="GO:0005737">
    <property type="term" value="C:cytoplasm"/>
    <property type="evidence" value="ECO:0007669"/>
    <property type="project" value="UniProtKB-SubCell"/>
</dbReference>
<comment type="catalytic activity">
    <reaction evidence="11 12">
        <text>D-sedoheptulose 7-phosphate + D-glyceraldehyde 3-phosphate = D-erythrose 4-phosphate + beta-D-fructose 6-phosphate</text>
        <dbReference type="Rhea" id="RHEA:17053"/>
        <dbReference type="ChEBI" id="CHEBI:16897"/>
        <dbReference type="ChEBI" id="CHEBI:57483"/>
        <dbReference type="ChEBI" id="CHEBI:57634"/>
        <dbReference type="ChEBI" id="CHEBI:59776"/>
        <dbReference type="EC" id="2.2.1.2"/>
    </reaction>
</comment>
<feature type="active site" description="Schiff-base intermediate with substrate" evidence="12">
    <location>
        <position position="145"/>
    </location>
</feature>
<evidence type="ECO:0000256" key="5">
    <source>
        <dbReference type="ARBA" id="ARBA00013151"/>
    </source>
</evidence>
<evidence type="ECO:0000256" key="12">
    <source>
        <dbReference type="HAMAP-Rule" id="MF_00493"/>
    </source>
</evidence>
<dbReference type="InterPro" id="IPR001585">
    <property type="entry name" value="TAL/FSA"/>
</dbReference>
<evidence type="ECO:0000256" key="2">
    <source>
        <dbReference type="ARBA" id="ARBA00004496"/>
    </source>
</evidence>
<comment type="subcellular location">
    <subcellularLocation>
        <location evidence="2 12">Cytoplasm</location>
    </subcellularLocation>
</comment>
<dbReference type="STRING" id="1798.AWC30_03475"/>
<dbReference type="NCBIfam" id="NF002881">
    <property type="entry name" value="PRK03343.1"/>
    <property type="match status" value="1"/>
</dbReference>
<reference evidence="13 14" key="1">
    <citation type="submission" date="2016-01" db="EMBL/GenBank/DDBJ databases">
        <title>The new phylogeny of the genus Mycobacterium.</title>
        <authorList>
            <person name="Tarcisio F."/>
            <person name="Conor M."/>
            <person name="Antonella G."/>
            <person name="Elisabetta G."/>
            <person name="Giulia F.S."/>
            <person name="Sara T."/>
            <person name="Anna F."/>
            <person name="Clotilde B."/>
            <person name="Roberto B."/>
            <person name="Veronica D.S."/>
            <person name="Fabio R."/>
            <person name="Monica P."/>
            <person name="Olivier J."/>
            <person name="Enrico T."/>
            <person name="Nicola S."/>
        </authorList>
    </citation>
    <scope>NUCLEOTIDE SEQUENCE [LARGE SCALE GENOMIC DNA]</scope>
    <source>
        <strain evidence="13 14">DSM 44153</strain>
    </source>
</reference>
<evidence type="ECO:0000256" key="6">
    <source>
        <dbReference type="ARBA" id="ARBA00018292"/>
    </source>
</evidence>
<comment type="caution">
    <text evidence="13">The sequence shown here is derived from an EMBL/GenBank/DDBJ whole genome shotgun (WGS) entry which is preliminary data.</text>
</comment>
<name>A0A1X2EPQ9_9MYCO</name>
<evidence type="ECO:0000313" key="13">
    <source>
        <dbReference type="EMBL" id="ORX07988.1"/>
    </source>
</evidence>
<dbReference type="InterPro" id="IPR018225">
    <property type="entry name" value="Transaldolase_AS"/>
</dbReference>
<evidence type="ECO:0000256" key="11">
    <source>
        <dbReference type="ARBA" id="ARBA00048810"/>
    </source>
</evidence>
<evidence type="ECO:0000256" key="1">
    <source>
        <dbReference type="ARBA" id="ARBA00003518"/>
    </source>
</evidence>
<dbReference type="InterPro" id="IPR013785">
    <property type="entry name" value="Aldolase_TIM"/>
</dbReference>
<evidence type="ECO:0000313" key="14">
    <source>
        <dbReference type="Proteomes" id="UP000193090"/>
    </source>
</evidence>
<evidence type="ECO:0000256" key="7">
    <source>
        <dbReference type="ARBA" id="ARBA00022490"/>
    </source>
</evidence>
<dbReference type="GO" id="GO:0005975">
    <property type="term" value="P:carbohydrate metabolic process"/>
    <property type="evidence" value="ECO:0007669"/>
    <property type="project" value="InterPro"/>
</dbReference>
<evidence type="ECO:0000256" key="10">
    <source>
        <dbReference type="ARBA" id="ARBA00023270"/>
    </source>
</evidence>
<accession>A0A1X2EPQ9</accession>
<dbReference type="PANTHER" id="PTHR10683:SF31">
    <property type="entry name" value="TRANSALDOLASE"/>
    <property type="match status" value="1"/>
</dbReference>
<dbReference type="AlphaFoldDB" id="A0A1X2EPQ9"/>
<evidence type="ECO:0000256" key="4">
    <source>
        <dbReference type="ARBA" id="ARBA00008426"/>
    </source>
</evidence>
<protein>
    <recommendedName>
        <fullName evidence="6 12">Transaldolase</fullName>
        <ecNumber evidence="5 12">2.2.1.2</ecNumber>
    </recommendedName>
</protein>
<dbReference type="EMBL" id="LQPZ01000008">
    <property type="protein sequence ID" value="ORX07988.1"/>
    <property type="molecule type" value="Genomic_DNA"/>
</dbReference>
<evidence type="ECO:0000256" key="8">
    <source>
        <dbReference type="ARBA" id="ARBA00022679"/>
    </source>
</evidence>
<comment type="similarity">
    <text evidence="4 12">Belongs to the transaldolase family. Type 2 subfamily.</text>
</comment>
<evidence type="ECO:0000256" key="9">
    <source>
        <dbReference type="ARBA" id="ARBA00023126"/>
    </source>
</evidence>
<keyword evidence="8 12" id="KW-0808">Transferase</keyword>
<dbReference type="PROSITE" id="PS01054">
    <property type="entry name" value="TRANSALDOLASE_1"/>
    <property type="match status" value="1"/>
</dbReference>
<comment type="function">
    <text evidence="1 12">Transaldolase is important for the balance of metabolites in the pentose-phosphate pathway.</text>
</comment>
<proteinExistence type="inferred from homology"/>
<keyword evidence="7 12" id="KW-0963">Cytoplasm</keyword>
<dbReference type="Proteomes" id="UP000193090">
    <property type="component" value="Unassembled WGS sequence"/>
</dbReference>
<dbReference type="HAMAP" id="MF_00493">
    <property type="entry name" value="Transaldolase_2"/>
    <property type="match status" value="1"/>
</dbReference>
<dbReference type="SUPFAM" id="SSF51569">
    <property type="entry name" value="Aldolase"/>
    <property type="match status" value="1"/>
</dbReference>
<evidence type="ECO:0000256" key="3">
    <source>
        <dbReference type="ARBA" id="ARBA00004857"/>
    </source>
</evidence>
<dbReference type="Pfam" id="PF00923">
    <property type="entry name" value="TAL_FSA"/>
    <property type="match status" value="1"/>
</dbReference>